<evidence type="ECO:0000256" key="2">
    <source>
        <dbReference type="SAM" id="MobiDB-lite"/>
    </source>
</evidence>
<protein>
    <recommendedName>
        <fullName evidence="8">Surface layer protein A domain-containing protein</fullName>
    </recommendedName>
</protein>
<evidence type="ECO:0000259" key="4">
    <source>
        <dbReference type="Pfam" id="PF04650"/>
    </source>
</evidence>
<comment type="caution">
    <text evidence="6">The sequence shown here is derived from an EMBL/GenBank/DDBJ whole genome shotgun (WGS) entry which is preliminary data.</text>
</comment>
<feature type="compositionally biased region" description="Low complexity" evidence="2">
    <location>
        <begin position="461"/>
        <end position="489"/>
    </location>
</feature>
<dbReference type="InterPro" id="IPR005877">
    <property type="entry name" value="YSIRK_signal_dom"/>
</dbReference>
<proteinExistence type="predicted"/>
<keyword evidence="1" id="KW-0732">Signal</keyword>
<name>A0ABS4MG65_9LACO</name>
<accession>A0ABS4MG65</accession>
<dbReference type="InterPro" id="IPR024968">
    <property type="entry name" value="SlpA_C_lactobacillus"/>
</dbReference>
<reference evidence="6 7" key="1">
    <citation type="submission" date="2021-03" db="EMBL/GenBank/DDBJ databases">
        <title>Genomic Encyclopedia of Type Strains, Phase IV (KMG-IV): sequencing the most valuable type-strain genomes for metagenomic binning, comparative biology and taxonomic classification.</title>
        <authorList>
            <person name="Goeker M."/>
        </authorList>
    </citation>
    <scope>NUCLEOTIDE SEQUENCE [LARGE SCALE GENOMIC DNA]</scope>
    <source>
        <strain evidence="6 7">DSM 101872</strain>
    </source>
</reference>
<feature type="domain" description="YSIRK Gram-positive signal peptide" evidence="4">
    <location>
        <begin position="5"/>
        <end position="30"/>
    </location>
</feature>
<feature type="domain" description="S-layer protein C-terminal" evidence="3">
    <location>
        <begin position="501"/>
        <end position="547"/>
    </location>
</feature>
<feature type="domain" description="Atypical Rib" evidence="5">
    <location>
        <begin position="154"/>
        <end position="215"/>
    </location>
</feature>
<keyword evidence="7" id="KW-1185">Reference proteome</keyword>
<dbReference type="NCBIfam" id="TIGR01168">
    <property type="entry name" value="YSIRK_signal"/>
    <property type="match status" value="1"/>
</dbReference>
<evidence type="ECO:0000256" key="1">
    <source>
        <dbReference type="ARBA" id="ARBA00022729"/>
    </source>
</evidence>
<dbReference type="Pfam" id="PF04650">
    <property type="entry name" value="YSIRK_signal"/>
    <property type="match status" value="1"/>
</dbReference>
<organism evidence="6 7">
    <name type="scientific">Lactobacillus colini</name>
    <dbReference type="NCBI Taxonomy" id="1819254"/>
    <lineage>
        <taxon>Bacteria</taxon>
        <taxon>Bacillati</taxon>
        <taxon>Bacillota</taxon>
        <taxon>Bacilli</taxon>
        <taxon>Lactobacillales</taxon>
        <taxon>Lactobacillaceae</taxon>
        <taxon>Lactobacillus</taxon>
    </lineage>
</organism>
<dbReference type="Pfam" id="PF18938">
    <property type="entry name" value="aRib"/>
    <property type="match status" value="2"/>
</dbReference>
<evidence type="ECO:0000313" key="6">
    <source>
        <dbReference type="EMBL" id="MBP2058670.1"/>
    </source>
</evidence>
<dbReference type="Pfam" id="PF03217">
    <property type="entry name" value="SlpA"/>
    <property type="match status" value="2"/>
</dbReference>
<dbReference type="Gene3D" id="3.10.20.890">
    <property type="match status" value="2"/>
</dbReference>
<evidence type="ECO:0000259" key="3">
    <source>
        <dbReference type="Pfam" id="PF03217"/>
    </source>
</evidence>
<evidence type="ECO:0000259" key="5">
    <source>
        <dbReference type="Pfam" id="PF18938"/>
    </source>
</evidence>
<dbReference type="RefSeq" id="WP_209687398.1">
    <property type="nucleotide sequence ID" value="NZ_JAGGLU010000012.1"/>
</dbReference>
<feature type="domain" description="Atypical Rib" evidence="5">
    <location>
        <begin position="233"/>
        <end position="289"/>
    </location>
</feature>
<dbReference type="InterPro" id="IPR044024">
    <property type="entry name" value="aRib"/>
</dbReference>
<dbReference type="Proteomes" id="UP001519292">
    <property type="component" value="Unassembled WGS sequence"/>
</dbReference>
<sequence length="554" mass="60070">MKKEEKKLRFSIRKFAIGAASVAIGATLLGVAGQGQVVHAADNTATVSSSNTPSQGSLKINNMSVNMSDAEFAKINDVGFFNSGTNAQIVIDFAKQVQSDNPGYEVSADAIDGEVIVKKDNTTVQTIKVAEYLTNSTSSLTNVKFVTPNTSEDLHIPVKVKSLTSLTDDEFNQVQSLIKSLNSNVESVTQSGTKVIIKFSDGSTKNLSNKALVNEGWISTFNRTGSLNTSATTVSLPDKKVVVKDAKNLTDSEKAQVIESLDNANSGLSDRATIKVSDNGYVRVIFNTNQGGFVWLQPSDIISTDATIKVNGTVKVKKNTRLYTSTGKLTKTTVKKNSKWKTTSKIVINSKTYYQIDAKKKWIPASRVTFTATKKATTSKKSKATYPAYSATVVLNNNVKKVSLYDYKLKKVTATLSNVSYIYTTNVKKVNGKIVAYRYKSNQWIKAEDVASVAKGHHKPAASSKNSTSSKTSKSTTKKSSSTKAPKMTATNQTWKIGWPTSKAYLMDASGKKVKNIAYGKTVKAVAVGTINGKRAWKLSDGNYIYAMFLVPVK</sequence>
<evidence type="ECO:0000313" key="7">
    <source>
        <dbReference type="Proteomes" id="UP001519292"/>
    </source>
</evidence>
<gene>
    <name evidence="6" type="ORF">J2Z60_001858</name>
</gene>
<dbReference type="EMBL" id="JAGGLU010000012">
    <property type="protein sequence ID" value="MBP2058670.1"/>
    <property type="molecule type" value="Genomic_DNA"/>
</dbReference>
<feature type="region of interest" description="Disordered" evidence="2">
    <location>
        <begin position="456"/>
        <end position="489"/>
    </location>
</feature>
<feature type="domain" description="S-layer protein C-terminal" evidence="3">
    <location>
        <begin position="307"/>
        <end position="365"/>
    </location>
</feature>
<evidence type="ECO:0008006" key="8">
    <source>
        <dbReference type="Google" id="ProtNLM"/>
    </source>
</evidence>